<feature type="compositionally biased region" description="Basic and acidic residues" evidence="1">
    <location>
        <begin position="242"/>
        <end position="254"/>
    </location>
</feature>
<comment type="caution">
    <text evidence="2">The sequence shown here is derived from an EMBL/GenBank/DDBJ whole genome shotgun (WGS) entry which is preliminary data.</text>
</comment>
<accession>A0A9N9DJY2</accession>
<feature type="region of interest" description="Disordered" evidence="1">
    <location>
        <begin position="196"/>
        <end position="256"/>
    </location>
</feature>
<evidence type="ECO:0000313" key="2">
    <source>
        <dbReference type="EMBL" id="CAG8638075.1"/>
    </source>
</evidence>
<keyword evidence="3" id="KW-1185">Reference proteome</keyword>
<feature type="compositionally biased region" description="Acidic residues" evidence="1">
    <location>
        <begin position="230"/>
        <end position="241"/>
    </location>
</feature>
<gene>
    <name evidence="2" type="ORF">ALEPTO_LOCUS9615</name>
</gene>
<reference evidence="2" key="1">
    <citation type="submission" date="2021-06" db="EMBL/GenBank/DDBJ databases">
        <authorList>
            <person name="Kallberg Y."/>
            <person name="Tangrot J."/>
            <person name="Rosling A."/>
        </authorList>
    </citation>
    <scope>NUCLEOTIDE SEQUENCE</scope>
    <source>
        <strain evidence="2">FL130A</strain>
    </source>
</reference>
<evidence type="ECO:0000313" key="3">
    <source>
        <dbReference type="Proteomes" id="UP000789508"/>
    </source>
</evidence>
<dbReference type="OrthoDB" id="10571442at2759"/>
<evidence type="ECO:0000256" key="1">
    <source>
        <dbReference type="SAM" id="MobiDB-lite"/>
    </source>
</evidence>
<dbReference type="AlphaFoldDB" id="A0A9N9DJY2"/>
<protein>
    <submittedName>
        <fullName evidence="2">9946_t:CDS:1</fullName>
    </submittedName>
</protein>
<dbReference type="Proteomes" id="UP000789508">
    <property type="component" value="Unassembled WGS sequence"/>
</dbReference>
<proteinExistence type="predicted"/>
<dbReference type="EMBL" id="CAJVPS010007796">
    <property type="protein sequence ID" value="CAG8638075.1"/>
    <property type="molecule type" value="Genomic_DNA"/>
</dbReference>
<organism evidence="2 3">
    <name type="scientific">Ambispora leptoticha</name>
    <dbReference type="NCBI Taxonomy" id="144679"/>
    <lineage>
        <taxon>Eukaryota</taxon>
        <taxon>Fungi</taxon>
        <taxon>Fungi incertae sedis</taxon>
        <taxon>Mucoromycota</taxon>
        <taxon>Glomeromycotina</taxon>
        <taxon>Glomeromycetes</taxon>
        <taxon>Archaeosporales</taxon>
        <taxon>Ambisporaceae</taxon>
        <taxon>Ambispora</taxon>
    </lineage>
</organism>
<sequence length="308" mass="35077">MASKPHHLLEDDDNVDIAKNGVIIRYDDMFVKDQSTSTKTKKRAHKTIAPKFAASSSNFSSISSAALPIGNKKSLVKVTARPKTRYVNLEKCLTFNRVQYNRFRELGNLAVSSFLNPELNIDSQNPKTLKNCKKMIFSSYPALFNSRDSWVVDVLVHSILMNKRRYLRQRQQQKEKAVLSGIEHEFAKNQIFYPGFIEESNSGDSGEEETESEKETSEDDKKSKSSMTDLSEEENEYSGDEGESKTENGDKDILEEMEVQIVITNEEHLENKETDCGYEIVVSLPATDEEDETDEIENDPAKRLRVEI</sequence>
<feature type="compositionally biased region" description="Basic and acidic residues" evidence="1">
    <location>
        <begin position="213"/>
        <end position="223"/>
    </location>
</feature>
<name>A0A9N9DJY2_9GLOM</name>